<reference evidence="10" key="1">
    <citation type="journal article" date="2014" name="Science">
        <title>The coffee genome provides insight into the convergent evolution of caffeine biosynthesis.</title>
        <authorList>
            <person name="Denoeud F."/>
            <person name="Carretero-Paulet L."/>
            <person name="Dereeper A."/>
            <person name="Droc G."/>
            <person name="Guyot R."/>
            <person name="Pietrella M."/>
            <person name="Zheng C."/>
            <person name="Alberti A."/>
            <person name="Anthony F."/>
            <person name="Aprea G."/>
            <person name="Aury J.M."/>
            <person name="Bento P."/>
            <person name="Bernard M."/>
            <person name="Bocs S."/>
            <person name="Campa C."/>
            <person name="Cenci A."/>
            <person name="Combes M.C."/>
            <person name="Crouzillat D."/>
            <person name="Da Silva C."/>
            <person name="Daddiego L."/>
            <person name="De Bellis F."/>
            <person name="Dussert S."/>
            <person name="Garsmeur O."/>
            <person name="Gayraud T."/>
            <person name="Guignon V."/>
            <person name="Jahn K."/>
            <person name="Jamilloux V."/>
            <person name="Joet T."/>
            <person name="Labadie K."/>
            <person name="Lan T."/>
            <person name="Leclercq J."/>
            <person name="Lepelley M."/>
            <person name="Leroy T."/>
            <person name="Li L.T."/>
            <person name="Librado P."/>
            <person name="Lopez L."/>
            <person name="Munoz A."/>
            <person name="Noel B."/>
            <person name="Pallavicini A."/>
            <person name="Perrotta G."/>
            <person name="Poncet V."/>
            <person name="Pot D."/>
            <person name="Priyono X."/>
            <person name="Rigoreau M."/>
            <person name="Rouard M."/>
            <person name="Rozas J."/>
            <person name="Tranchant-Dubreuil C."/>
            <person name="VanBuren R."/>
            <person name="Zhang Q."/>
            <person name="Andrade A.C."/>
            <person name="Argout X."/>
            <person name="Bertrand B."/>
            <person name="de Kochko A."/>
            <person name="Graziosi G."/>
            <person name="Henry R.J."/>
            <person name="Jayarama X."/>
            <person name="Ming R."/>
            <person name="Nagai C."/>
            <person name="Rounsley S."/>
            <person name="Sankoff D."/>
            <person name="Giuliano G."/>
            <person name="Albert V.A."/>
            <person name="Wincker P."/>
            <person name="Lashermes P."/>
        </authorList>
    </citation>
    <scope>NUCLEOTIDE SEQUENCE [LARGE SCALE GENOMIC DNA]</scope>
    <source>
        <strain evidence="10">cv. DH200-94</strain>
    </source>
</reference>
<dbReference type="Gramene" id="CDP10119">
    <property type="protein sequence ID" value="CDP10119"/>
    <property type="gene ID" value="GSCOC_T00030734001"/>
</dbReference>
<dbReference type="InterPro" id="IPR006447">
    <property type="entry name" value="Myb_dom_plants"/>
</dbReference>
<dbReference type="GO" id="GO:0003700">
    <property type="term" value="F:DNA-binding transcription factor activity"/>
    <property type="evidence" value="ECO:0007669"/>
    <property type="project" value="InterPro"/>
</dbReference>
<evidence type="ECO:0000256" key="4">
    <source>
        <dbReference type="ARBA" id="ARBA00023054"/>
    </source>
</evidence>
<dbReference type="SUPFAM" id="SSF46689">
    <property type="entry name" value="Homeodomain-like"/>
    <property type="match status" value="1"/>
</dbReference>
<dbReference type="OrthoDB" id="551907at2759"/>
<feature type="domain" description="HTH myb-type" evidence="8">
    <location>
        <begin position="308"/>
        <end position="366"/>
    </location>
</feature>
<dbReference type="FunFam" id="1.10.10.60:FF:000002">
    <property type="entry name" value="Myb family transcription factor"/>
    <property type="match status" value="1"/>
</dbReference>
<evidence type="ECO:0000256" key="7">
    <source>
        <dbReference type="SAM" id="Coils"/>
    </source>
</evidence>
<dbReference type="PANTHER" id="PTHR31499:SF85">
    <property type="entry name" value="TRANSCRIPTION FACTOR MYB-RELATED FAMILY"/>
    <property type="match status" value="1"/>
</dbReference>
<evidence type="ECO:0000256" key="2">
    <source>
        <dbReference type="ARBA" id="ARBA00006783"/>
    </source>
</evidence>
<comment type="similarity">
    <text evidence="2">Belongs to the MYB-CC family.</text>
</comment>
<dbReference type="GO" id="GO:0003677">
    <property type="term" value="F:DNA binding"/>
    <property type="evidence" value="ECO:0007669"/>
    <property type="project" value="InterPro"/>
</dbReference>
<dbReference type="NCBIfam" id="TIGR01557">
    <property type="entry name" value="myb_SHAQKYF"/>
    <property type="match status" value="1"/>
</dbReference>
<dbReference type="GO" id="GO:0005634">
    <property type="term" value="C:nucleus"/>
    <property type="evidence" value="ECO:0007669"/>
    <property type="project" value="UniProtKB-SubCell"/>
</dbReference>
<protein>
    <recommendedName>
        <fullName evidence="8">HTH myb-type domain-containing protein</fullName>
    </recommendedName>
</protein>
<evidence type="ECO:0000256" key="6">
    <source>
        <dbReference type="ARBA" id="ARBA00023242"/>
    </source>
</evidence>
<dbReference type="OMA" id="CNSYNSP"/>
<dbReference type="EMBL" id="HG739127">
    <property type="protein sequence ID" value="CDP10119.1"/>
    <property type="molecule type" value="Genomic_DNA"/>
</dbReference>
<dbReference type="InterPro" id="IPR025756">
    <property type="entry name" value="Myb_CC_LHEQLE"/>
</dbReference>
<keyword evidence="6" id="KW-0539">Nucleus</keyword>
<dbReference type="PROSITE" id="PS51294">
    <property type="entry name" value="HTH_MYB"/>
    <property type="match status" value="1"/>
</dbReference>
<gene>
    <name evidence="9" type="ORF">GSCOC_T00030734001</name>
</gene>
<dbReference type="Pfam" id="PF00249">
    <property type="entry name" value="Myb_DNA-binding"/>
    <property type="match status" value="1"/>
</dbReference>
<keyword evidence="4 7" id="KW-0175">Coiled coil</keyword>
<sequence length="483" mass="54046">MPSVLFATAYSSKEFVNKKDRFPTVISCNFGLDNFSGTHLLLLFLVQSFELLHLTSIIIIPSMNIQKIGSYERMLQNCGHTSDYASEFSYRFPQSFGNPPEASDMGLCFQSADRDEGSQRQNFWPNNSSSTIMGQIGSASAFYAAEVYMGLTQLGARDNQSTCSTQLSKINHDVHIPSYDQSENCLFTDSPPRKLEPCSFPANTTLQAVPNSQTSNSQYISSEASYRHPFSDLTEKERLWQLKKKLLGDVDNPNKRQHTMPLQRNQDVGVSCNLYDPHFPNVKPSGRSSGCISPISTNPASAAGAVTNKTRIRWTQELHDRFVECVNHLGGADKATPKAILKLMEWEGLTIFHVKSHLQKYRNAKYIPASAEGKSDKGPCTSNEAQIDIKNGMQLKEALQLQLDVQRRLHDQLEVQRKLQLSIEEQARQLKLILDKQQETAKSLLETQNSAITSPTYLSTTLENVDILISEDSESTPFSSKIS</sequence>
<keyword evidence="3" id="KW-0805">Transcription regulation</keyword>
<organism evidence="9 10">
    <name type="scientific">Coffea canephora</name>
    <name type="common">Robusta coffee</name>
    <dbReference type="NCBI Taxonomy" id="49390"/>
    <lineage>
        <taxon>Eukaryota</taxon>
        <taxon>Viridiplantae</taxon>
        <taxon>Streptophyta</taxon>
        <taxon>Embryophyta</taxon>
        <taxon>Tracheophyta</taxon>
        <taxon>Spermatophyta</taxon>
        <taxon>Magnoliopsida</taxon>
        <taxon>eudicotyledons</taxon>
        <taxon>Gunneridae</taxon>
        <taxon>Pentapetalae</taxon>
        <taxon>asterids</taxon>
        <taxon>lamiids</taxon>
        <taxon>Gentianales</taxon>
        <taxon>Rubiaceae</taxon>
        <taxon>Ixoroideae</taxon>
        <taxon>Gardenieae complex</taxon>
        <taxon>Bertiereae - Coffeeae clade</taxon>
        <taxon>Coffeeae</taxon>
        <taxon>Coffea</taxon>
    </lineage>
</organism>
<evidence type="ECO:0000256" key="1">
    <source>
        <dbReference type="ARBA" id="ARBA00004123"/>
    </source>
</evidence>
<dbReference type="InterPro" id="IPR017930">
    <property type="entry name" value="Myb_dom"/>
</dbReference>
<dbReference type="Gene3D" id="1.10.10.60">
    <property type="entry name" value="Homeodomain-like"/>
    <property type="match status" value="1"/>
</dbReference>
<keyword evidence="10" id="KW-1185">Reference proteome</keyword>
<evidence type="ECO:0000313" key="10">
    <source>
        <dbReference type="Proteomes" id="UP000295252"/>
    </source>
</evidence>
<feature type="coiled-coil region" evidence="7">
    <location>
        <begin position="396"/>
        <end position="447"/>
    </location>
</feature>
<dbReference type="STRING" id="49390.A0A068UPE8"/>
<dbReference type="FunCoup" id="A0A068UPE8">
    <property type="interactions" value="1"/>
</dbReference>
<keyword evidence="5" id="KW-0804">Transcription</keyword>
<dbReference type="PhylomeDB" id="A0A068UPE8"/>
<dbReference type="PANTHER" id="PTHR31499">
    <property type="entry name" value="MYB FAMILY TRANSCRIPTION FACTOR PHL11"/>
    <property type="match status" value="1"/>
</dbReference>
<proteinExistence type="inferred from homology"/>
<dbReference type="InterPro" id="IPR001005">
    <property type="entry name" value="SANT/Myb"/>
</dbReference>
<dbReference type="InterPro" id="IPR009057">
    <property type="entry name" value="Homeodomain-like_sf"/>
</dbReference>
<evidence type="ECO:0000256" key="5">
    <source>
        <dbReference type="ARBA" id="ARBA00023163"/>
    </source>
</evidence>
<dbReference type="Proteomes" id="UP000295252">
    <property type="component" value="Chromosome VIII"/>
</dbReference>
<evidence type="ECO:0000256" key="3">
    <source>
        <dbReference type="ARBA" id="ARBA00023015"/>
    </source>
</evidence>
<comment type="subcellular location">
    <subcellularLocation>
        <location evidence="1">Nucleus</location>
    </subcellularLocation>
</comment>
<evidence type="ECO:0000313" key="9">
    <source>
        <dbReference type="EMBL" id="CDP10119.1"/>
    </source>
</evidence>
<dbReference type="AlphaFoldDB" id="A0A068UPE8"/>
<dbReference type="InterPro" id="IPR046955">
    <property type="entry name" value="PHR1-like"/>
</dbReference>
<name>A0A068UPE8_COFCA</name>
<dbReference type="Pfam" id="PF14379">
    <property type="entry name" value="Myb_CC_LHEQLE"/>
    <property type="match status" value="1"/>
</dbReference>
<accession>A0A068UPE8</accession>
<dbReference type="InParanoid" id="A0A068UPE8"/>
<evidence type="ECO:0000259" key="8">
    <source>
        <dbReference type="PROSITE" id="PS51294"/>
    </source>
</evidence>